<accession>A0A3L6S613</accession>
<evidence type="ECO:0000313" key="3">
    <source>
        <dbReference type="Proteomes" id="UP000275267"/>
    </source>
</evidence>
<dbReference type="Proteomes" id="UP000275267">
    <property type="component" value="Unassembled WGS sequence"/>
</dbReference>
<feature type="signal peptide" evidence="1">
    <location>
        <begin position="1"/>
        <end position="22"/>
    </location>
</feature>
<reference evidence="3" key="1">
    <citation type="journal article" date="2019" name="Nat. Commun.">
        <title>The genome of broomcorn millet.</title>
        <authorList>
            <person name="Zou C."/>
            <person name="Miki D."/>
            <person name="Li D."/>
            <person name="Tang Q."/>
            <person name="Xiao L."/>
            <person name="Rajput S."/>
            <person name="Deng P."/>
            <person name="Jia W."/>
            <person name="Huang R."/>
            <person name="Zhang M."/>
            <person name="Sun Y."/>
            <person name="Hu J."/>
            <person name="Fu X."/>
            <person name="Schnable P.S."/>
            <person name="Li F."/>
            <person name="Zhang H."/>
            <person name="Feng B."/>
            <person name="Zhu X."/>
            <person name="Liu R."/>
            <person name="Schnable J.C."/>
            <person name="Zhu J.-K."/>
            <person name="Zhang H."/>
        </authorList>
    </citation>
    <scope>NUCLEOTIDE SEQUENCE [LARGE SCALE GENOMIC DNA]</scope>
</reference>
<keyword evidence="1" id="KW-0732">Signal</keyword>
<proteinExistence type="predicted"/>
<dbReference type="AlphaFoldDB" id="A0A3L6S613"/>
<sequence length="90" mass="9267">MASTKLLAALVLLQVLSLHAHAAKHKPGAGGGGTCRASGVLQGKAGKAVPTLSFENGKDPGPEFHNFYHGDKEMVGALSTGWFKSYGSTT</sequence>
<keyword evidence="3" id="KW-1185">Reference proteome</keyword>
<organism evidence="2 3">
    <name type="scientific">Panicum miliaceum</name>
    <name type="common">Proso millet</name>
    <name type="synonym">Broomcorn millet</name>
    <dbReference type="NCBI Taxonomy" id="4540"/>
    <lineage>
        <taxon>Eukaryota</taxon>
        <taxon>Viridiplantae</taxon>
        <taxon>Streptophyta</taxon>
        <taxon>Embryophyta</taxon>
        <taxon>Tracheophyta</taxon>
        <taxon>Spermatophyta</taxon>
        <taxon>Magnoliopsida</taxon>
        <taxon>Liliopsida</taxon>
        <taxon>Poales</taxon>
        <taxon>Poaceae</taxon>
        <taxon>PACMAD clade</taxon>
        <taxon>Panicoideae</taxon>
        <taxon>Panicodae</taxon>
        <taxon>Paniceae</taxon>
        <taxon>Panicinae</taxon>
        <taxon>Panicum</taxon>
        <taxon>Panicum sect. Panicum</taxon>
    </lineage>
</organism>
<comment type="caution">
    <text evidence="2">The sequence shown here is derived from an EMBL/GenBank/DDBJ whole genome shotgun (WGS) entry which is preliminary data.</text>
</comment>
<dbReference type="EMBL" id="PQIB02000005">
    <property type="protein sequence ID" value="RLN16358.1"/>
    <property type="molecule type" value="Genomic_DNA"/>
</dbReference>
<feature type="chain" id="PRO_5017932621" evidence="1">
    <location>
        <begin position="23"/>
        <end position="90"/>
    </location>
</feature>
<protein>
    <submittedName>
        <fullName evidence="2">Uncharacterized protein</fullName>
    </submittedName>
</protein>
<evidence type="ECO:0000313" key="2">
    <source>
        <dbReference type="EMBL" id="RLN16358.1"/>
    </source>
</evidence>
<name>A0A3L6S613_PANMI</name>
<gene>
    <name evidence="2" type="ORF">C2845_PM02G10780</name>
</gene>
<evidence type="ECO:0000256" key="1">
    <source>
        <dbReference type="SAM" id="SignalP"/>
    </source>
</evidence>